<evidence type="ECO:0000256" key="9">
    <source>
        <dbReference type="RuleBase" id="RU003794"/>
    </source>
</evidence>
<evidence type="ECO:0000256" key="8">
    <source>
        <dbReference type="RuleBase" id="RU003793"/>
    </source>
</evidence>
<keyword evidence="5 9" id="KW-0812">Transmembrane</keyword>
<comment type="function">
    <text evidence="9">Plays an essential role in type IV pili and type II pseudopili formation by proteolytically removing the leader sequence from substrate proteins and subsequently monomethylating the alpha-amino group of the newly exposed N-terminal phenylalanine.</text>
</comment>
<dbReference type="Pfam" id="PF06750">
    <property type="entry name" value="A24_N_bact"/>
    <property type="match status" value="1"/>
</dbReference>
<dbReference type="PANTHER" id="PTHR30487:SF0">
    <property type="entry name" value="PREPILIN LEADER PEPTIDASE_N-METHYLTRANSFERASE-RELATED"/>
    <property type="match status" value="1"/>
</dbReference>
<keyword evidence="9" id="KW-0378">Hydrolase</keyword>
<evidence type="ECO:0000256" key="5">
    <source>
        <dbReference type="ARBA" id="ARBA00022692"/>
    </source>
</evidence>
<dbReference type="GeneID" id="89686294"/>
<protein>
    <recommendedName>
        <fullName evidence="9">Prepilin leader peptidase/N-methyltransferase</fullName>
        <ecNumber evidence="9">2.1.1.-</ecNumber>
        <ecNumber evidence="9">3.4.23.43</ecNumber>
    </recommendedName>
</protein>
<comment type="caution">
    <text evidence="13">The sequence shown here is derived from an EMBL/GenBank/DDBJ whole genome shotgun (WGS) entry which is preliminary data.</text>
</comment>
<comment type="catalytic activity">
    <reaction evidence="9">
        <text>Typically cleaves a -Gly-|-Phe- bond to release an N-terminal, basic peptide of 5-8 residues from type IV prepilin, and then N-methylates the new N-terminal amino group, the methyl donor being S-adenosyl-L-methionine.</text>
        <dbReference type="EC" id="3.4.23.43"/>
    </reaction>
</comment>
<reference evidence="13 14" key="1">
    <citation type="submission" date="2021-05" db="EMBL/GenBank/DDBJ databases">
        <title>Draft Whole Genome Sequencing Of Biosensor Chromobacterium violaceum Strain CV026 Reveals A Regulatory RNA In Chromobacterium violaceum Phenotype Regulatory Network.</title>
        <authorList>
            <person name="Hong K.W."/>
            <person name="Chan K.G."/>
            <person name="Chang C.-Y."/>
        </authorList>
    </citation>
    <scope>NUCLEOTIDE SEQUENCE [LARGE SCALE GENOMIC DNA]</scope>
    <source>
        <strain evidence="13 14">ATCC 31532</strain>
    </source>
</reference>
<dbReference type="Proteomes" id="UP000711178">
    <property type="component" value="Unassembled WGS sequence"/>
</dbReference>
<dbReference type="EC" id="2.1.1.-" evidence="9"/>
<dbReference type="InterPro" id="IPR014032">
    <property type="entry name" value="Peptidase_A24A_bac"/>
</dbReference>
<keyword evidence="7 10" id="KW-0472">Membrane</keyword>
<dbReference type="EC" id="3.4.23.43" evidence="9"/>
<keyword evidence="3" id="KW-1003">Cell membrane</keyword>
<feature type="transmembrane region" description="Helical" evidence="10">
    <location>
        <begin position="152"/>
        <end position="170"/>
    </location>
</feature>
<evidence type="ECO:0000313" key="14">
    <source>
        <dbReference type="Proteomes" id="UP000711178"/>
    </source>
</evidence>
<keyword evidence="6 10" id="KW-1133">Transmembrane helix</keyword>
<feature type="domain" description="Prepilin type IV endopeptidase peptidase" evidence="11">
    <location>
        <begin position="156"/>
        <end position="265"/>
    </location>
</feature>
<sequence>MRIDKRSALALGGTTLALLAAFSWLGLQGSAPARAAGSLFAIGLLLGSFLNVLAFRLPQMMEQAWQREAAEACGLPPPEQAPLSLSHPHSHCPGCRNTLKTWQLVPVFSYLLLRGRCAFCASPISPRYPLVELSVGLIFAAVGWRLGPSPAALAHLVLLYLLLALALIDLDSKLLPDSLTQPLLWLGLLANLLQSLAPLQDAVIGAMAGYLSMWLIAAAFRLCTGKEGLGIGDFKLMAALGAWLGWEALPLIITIGSISSALVGIALIIAKRTEREQTQPFGPFLIAGGIVALLWGKEITRWYLALA</sequence>
<keyword evidence="9" id="KW-0645">Protease</keyword>
<dbReference type="Pfam" id="PF01478">
    <property type="entry name" value="Peptidase_A24"/>
    <property type="match status" value="1"/>
</dbReference>
<comment type="similarity">
    <text evidence="2 8">Belongs to the peptidase A24 family.</text>
</comment>
<evidence type="ECO:0000256" key="3">
    <source>
        <dbReference type="ARBA" id="ARBA00022475"/>
    </source>
</evidence>
<evidence type="ECO:0000256" key="2">
    <source>
        <dbReference type="ARBA" id="ARBA00005801"/>
    </source>
</evidence>
<feature type="domain" description="Prepilin peptidase A24 N-terminal" evidence="12">
    <location>
        <begin position="42"/>
        <end position="145"/>
    </location>
</feature>
<keyword evidence="9" id="KW-0808">Transferase</keyword>
<keyword evidence="9" id="KW-0489">Methyltransferase</keyword>
<evidence type="ECO:0000259" key="11">
    <source>
        <dbReference type="Pfam" id="PF01478"/>
    </source>
</evidence>
<dbReference type="InterPro" id="IPR000045">
    <property type="entry name" value="Prepilin_IV_endopep_pep"/>
</dbReference>
<comment type="subcellular location">
    <subcellularLocation>
        <location evidence="1">Cell inner membrane</location>
        <topology evidence="1">Multi-pass membrane protein</topology>
    </subcellularLocation>
    <subcellularLocation>
        <location evidence="9">Cell membrane</location>
        <topology evidence="9">Multi-pass membrane protein</topology>
    </subcellularLocation>
</comment>
<dbReference type="InterPro" id="IPR010627">
    <property type="entry name" value="Prepilin_pept_A24_N"/>
</dbReference>
<gene>
    <name evidence="13" type="ORF">KIF53_17500</name>
</gene>
<feature type="transmembrane region" description="Helical" evidence="10">
    <location>
        <begin position="282"/>
        <end position="304"/>
    </location>
</feature>
<dbReference type="RefSeq" id="WP_080770350.1">
    <property type="nucleotide sequence ID" value="NZ_CP142381.1"/>
</dbReference>
<evidence type="ECO:0000259" key="12">
    <source>
        <dbReference type="Pfam" id="PF06750"/>
    </source>
</evidence>
<evidence type="ECO:0000313" key="13">
    <source>
        <dbReference type="EMBL" id="MBW8289433.1"/>
    </source>
</evidence>
<keyword evidence="4" id="KW-0997">Cell inner membrane</keyword>
<proteinExistence type="inferred from homology"/>
<evidence type="ECO:0000256" key="10">
    <source>
        <dbReference type="SAM" id="Phobius"/>
    </source>
</evidence>
<feature type="transmembrane region" description="Helical" evidence="10">
    <location>
        <begin position="203"/>
        <end position="222"/>
    </location>
</feature>
<accession>A0ABS7FH71</accession>
<name>A0ABS7FH71_9NEIS</name>
<dbReference type="InterPro" id="IPR050882">
    <property type="entry name" value="Prepilin_peptidase/N-MTase"/>
</dbReference>
<evidence type="ECO:0000256" key="4">
    <source>
        <dbReference type="ARBA" id="ARBA00022519"/>
    </source>
</evidence>
<dbReference type="Gene3D" id="1.20.120.1220">
    <property type="match status" value="1"/>
</dbReference>
<feature type="transmembrane region" description="Helical" evidence="10">
    <location>
        <begin position="252"/>
        <end position="270"/>
    </location>
</feature>
<evidence type="ECO:0000256" key="1">
    <source>
        <dbReference type="ARBA" id="ARBA00004429"/>
    </source>
</evidence>
<feature type="transmembrane region" description="Helical" evidence="10">
    <location>
        <begin position="182"/>
        <end position="197"/>
    </location>
</feature>
<feature type="transmembrane region" description="Helical" evidence="10">
    <location>
        <begin position="38"/>
        <end position="57"/>
    </location>
</feature>
<evidence type="ECO:0000256" key="7">
    <source>
        <dbReference type="ARBA" id="ARBA00023136"/>
    </source>
</evidence>
<organism evidence="13 14">
    <name type="scientific">Chromobacterium subtsugae</name>
    <dbReference type="NCBI Taxonomy" id="251747"/>
    <lineage>
        <taxon>Bacteria</taxon>
        <taxon>Pseudomonadati</taxon>
        <taxon>Pseudomonadota</taxon>
        <taxon>Betaproteobacteria</taxon>
        <taxon>Neisseriales</taxon>
        <taxon>Chromobacteriaceae</taxon>
        <taxon>Chromobacterium</taxon>
    </lineage>
</organism>
<keyword evidence="14" id="KW-1185">Reference proteome</keyword>
<keyword evidence="9" id="KW-0511">Multifunctional enzyme</keyword>
<dbReference type="PANTHER" id="PTHR30487">
    <property type="entry name" value="TYPE 4 PREPILIN-LIKE PROTEINS LEADER PEPTIDE-PROCESSING ENZYME"/>
    <property type="match status" value="1"/>
</dbReference>
<evidence type="ECO:0000256" key="6">
    <source>
        <dbReference type="ARBA" id="ARBA00022989"/>
    </source>
</evidence>
<dbReference type="EMBL" id="JAHDTB010000018">
    <property type="protein sequence ID" value="MBW8289433.1"/>
    <property type="molecule type" value="Genomic_DNA"/>
</dbReference>
<dbReference type="PRINTS" id="PR00864">
    <property type="entry name" value="PREPILNPTASE"/>
</dbReference>